<evidence type="ECO:0000313" key="1">
    <source>
        <dbReference type="EMBL" id="GAA4091767.1"/>
    </source>
</evidence>
<gene>
    <name evidence="1" type="ORF">GCM10022214_61310</name>
</gene>
<dbReference type="EMBL" id="BAAAZG010000047">
    <property type="protein sequence ID" value="GAA4091767.1"/>
    <property type="molecule type" value="Genomic_DNA"/>
</dbReference>
<comment type="caution">
    <text evidence="1">The sequence shown here is derived from an EMBL/GenBank/DDBJ whole genome shotgun (WGS) entry which is preliminary data.</text>
</comment>
<proteinExistence type="predicted"/>
<keyword evidence="2" id="KW-1185">Reference proteome</keyword>
<protein>
    <submittedName>
        <fullName evidence="1">Uncharacterized protein</fullName>
    </submittedName>
</protein>
<evidence type="ECO:0000313" key="2">
    <source>
        <dbReference type="Proteomes" id="UP001500683"/>
    </source>
</evidence>
<sequence length="103" mass="10858">MKFADASRNMQAHSISRRSTRAVATVTVGAATAARYPGMVIISPAVPSETVKPEPMDVSSPIGRISVVTIEKIPIITESTAAQPVVDERDDVAVPTVDIDSVL</sequence>
<name>A0ABP7WMN9_9ACTN</name>
<dbReference type="Proteomes" id="UP001500683">
    <property type="component" value="Unassembled WGS sequence"/>
</dbReference>
<reference evidence="2" key="1">
    <citation type="journal article" date="2019" name="Int. J. Syst. Evol. Microbiol.">
        <title>The Global Catalogue of Microorganisms (GCM) 10K type strain sequencing project: providing services to taxonomists for standard genome sequencing and annotation.</title>
        <authorList>
            <consortium name="The Broad Institute Genomics Platform"/>
            <consortium name="The Broad Institute Genome Sequencing Center for Infectious Disease"/>
            <person name="Wu L."/>
            <person name="Ma J."/>
        </authorList>
    </citation>
    <scope>NUCLEOTIDE SEQUENCE [LARGE SCALE GENOMIC DNA]</scope>
    <source>
        <strain evidence="2">JCM 16702</strain>
    </source>
</reference>
<organism evidence="1 2">
    <name type="scientific">Actinomadura miaoliensis</name>
    <dbReference type="NCBI Taxonomy" id="430685"/>
    <lineage>
        <taxon>Bacteria</taxon>
        <taxon>Bacillati</taxon>
        <taxon>Actinomycetota</taxon>
        <taxon>Actinomycetes</taxon>
        <taxon>Streptosporangiales</taxon>
        <taxon>Thermomonosporaceae</taxon>
        <taxon>Actinomadura</taxon>
    </lineage>
</organism>
<accession>A0ABP7WMN9</accession>